<dbReference type="SMART" id="SM00487">
    <property type="entry name" value="DEXDc"/>
    <property type="match status" value="1"/>
</dbReference>
<dbReference type="RefSeq" id="XP_058341667.1">
    <property type="nucleotide sequence ID" value="XM_058487616.1"/>
</dbReference>
<evidence type="ECO:0000256" key="12">
    <source>
        <dbReference type="SAM" id="MobiDB-lite"/>
    </source>
</evidence>
<keyword evidence="8" id="KW-0067">ATP-binding</keyword>
<comment type="caution">
    <text evidence="15">The sequence shown here is derived from an EMBL/GenBank/DDBJ whole genome shotgun (WGS) entry which is preliminary data.</text>
</comment>
<evidence type="ECO:0000256" key="1">
    <source>
        <dbReference type="ARBA" id="ARBA00008792"/>
    </source>
</evidence>
<dbReference type="FunFam" id="3.40.50.300:FF:000325">
    <property type="entry name" value="ATP-dependent RNA helicase DHX29"/>
    <property type="match status" value="1"/>
</dbReference>
<evidence type="ECO:0000256" key="10">
    <source>
        <dbReference type="ARBA" id="ARBA00023054"/>
    </source>
</evidence>
<keyword evidence="16" id="KW-1185">Reference proteome</keyword>
<accession>A0AAD7UZZ4</accession>
<evidence type="ECO:0000256" key="11">
    <source>
        <dbReference type="ARBA" id="ARBA00047984"/>
    </source>
</evidence>
<feature type="compositionally biased region" description="Polar residues" evidence="12">
    <location>
        <begin position="15"/>
        <end position="25"/>
    </location>
</feature>
<dbReference type="Pfam" id="PF26026">
    <property type="entry name" value="RNA_hel_CTD"/>
    <property type="match status" value="1"/>
</dbReference>
<feature type="region of interest" description="Disordered" evidence="12">
    <location>
        <begin position="1"/>
        <end position="72"/>
    </location>
</feature>
<evidence type="ECO:0000256" key="3">
    <source>
        <dbReference type="ARBA" id="ARBA00022490"/>
    </source>
</evidence>
<dbReference type="GO" id="GO:0003724">
    <property type="term" value="F:RNA helicase activity"/>
    <property type="evidence" value="ECO:0007669"/>
    <property type="project" value="UniProtKB-EC"/>
</dbReference>
<dbReference type="FunFam" id="3.40.50.300:FF:000500">
    <property type="entry name" value="ATP-dependent RNA helicase DHX29"/>
    <property type="match status" value="1"/>
</dbReference>
<dbReference type="InterPro" id="IPR011709">
    <property type="entry name" value="DEAD-box_helicase_OB_fold"/>
</dbReference>
<organism evidence="15 16">
    <name type="scientific">Lichtheimia ornata</name>
    <dbReference type="NCBI Taxonomy" id="688661"/>
    <lineage>
        <taxon>Eukaryota</taxon>
        <taxon>Fungi</taxon>
        <taxon>Fungi incertae sedis</taxon>
        <taxon>Mucoromycota</taxon>
        <taxon>Mucoromycotina</taxon>
        <taxon>Mucoromycetes</taxon>
        <taxon>Mucorales</taxon>
        <taxon>Lichtheimiaceae</taxon>
        <taxon>Lichtheimia</taxon>
    </lineage>
</organism>
<dbReference type="PROSITE" id="PS51194">
    <property type="entry name" value="HELICASE_CTER"/>
    <property type="match status" value="1"/>
</dbReference>
<dbReference type="Proteomes" id="UP001234581">
    <property type="component" value="Unassembled WGS sequence"/>
</dbReference>
<keyword evidence="4" id="KW-0396">Initiation factor</keyword>
<keyword evidence="5" id="KW-0547">Nucleotide-binding</keyword>
<evidence type="ECO:0000256" key="4">
    <source>
        <dbReference type="ARBA" id="ARBA00022540"/>
    </source>
</evidence>
<feature type="compositionally biased region" description="Polar residues" evidence="12">
    <location>
        <begin position="43"/>
        <end position="62"/>
    </location>
</feature>
<feature type="compositionally biased region" description="Basic and acidic residues" evidence="12">
    <location>
        <begin position="382"/>
        <end position="401"/>
    </location>
</feature>
<keyword evidence="6" id="KW-0378">Hydrolase</keyword>
<dbReference type="SMART" id="SM00490">
    <property type="entry name" value="HELICc"/>
    <property type="match status" value="1"/>
</dbReference>
<comment type="catalytic activity">
    <reaction evidence="11">
        <text>ATP + H2O = ADP + phosphate + H(+)</text>
        <dbReference type="Rhea" id="RHEA:13065"/>
        <dbReference type="ChEBI" id="CHEBI:15377"/>
        <dbReference type="ChEBI" id="CHEBI:15378"/>
        <dbReference type="ChEBI" id="CHEBI:30616"/>
        <dbReference type="ChEBI" id="CHEBI:43474"/>
        <dbReference type="ChEBI" id="CHEBI:456216"/>
        <dbReference type="EC" id="3.6.4.13"/>
    </reaction>
</comment>
<feature type="region of interest" description="Disordered" evidence="12">
    <location>
        <begin position="593"/>
        <end position="622"/>
    </location>
</feature>
<dbReference type="Pfam" id="PF24899">
    <property type="entry name" value="UBA_DHX29"/>
    <property type="match status" value="1"/>
</dbReference>
<dbReference type="Pfam" id="PF00270">
    <property type="entry name" value="DEAD"/>
    <property type="match status" value="1"/>
</dbReference>
<evidence type="ECO:0000256" key="8">
    <source>
        <dbReference type="ARBA" id="ARBA00022840"/>
    </source>
</evidence>
<name>A0AAD7UZZ4_9FUNG</name>
<feature type="domain" description="Helicase C-terminal" evidence="14">
    <location>
        <begin position="958"/>
        <end position="1137"/>
    </location>
</feature>
<dbReference type="InterPro" id="IPR027417">
    <property type="entry name" value="P-loop_NTPase"/>
</dbReference>
<feature type="compositionally biased region" description="Basic and acidic residues" evidence="12">
    <location>
        <begin position="595"/>
        <end position="622"/>
    </location>
</feature>
<dbReference type="InterPro" id="IPR014001">
    <property type="entry name" value="Helicase_ATP-bd"/>
</dbReference>
<dbReference type="PROSITE" id="PS51192">
    <property type="entry name" value="HELICASE_ATP_BIND_1"/>
    <property type="match status" value="1"/>
</dbReference>
<dbReference type="PANTHER" id="PTHR18934">
    <property type="entry name" value="ATP-DEPENDENT RNA HELICASE"/>
    <property type="match status" value="1"/>
</dbReference>
<evidence type="ECO:0000256" key="7">
    <source>
        <dbReference type="ARBA" id="ARBA00022806"/>
    </source>
</evidence>
<dbReference type="InterPro" id="IPR059023">
    <property type="entry name" value="RNA_hel_CTD"/>
</dbReference>
<feature type="domain" description="Helicase ATP-binding" evidence="13">
    <location>
        <begin position="668"/>
        <end position="840"/>
    </location>
</feature>
<evidence type="ECO:0000313" key="15">
    <source>
        <dbReference type="EMBL" id="KAJ8656754.1"/>
    </source>
</evidence>
<evidence type="ECO:0000313" key="16">
    <source>
        <dbReference type="Proteomes" id="UP001234581"/>
    </source>
</evidence>
<feature type="compositionally biased region" description="Acidic residues" evidence="12">
    <location>
        <begin position="410"/>
        <end position="425"/>
    </location>
</feature>
<dbReference type="GO" id="GO:0005524">
    <property type="term" value="F:ATP binding"/>
    <property type="evidence" value="ECO:0007669"/>
    <property type="project" value="UniProtKB-KW"/>
</dbReference>
<evidence type="ECO:0000256" key="6">
    <source>
        <dbReference type="ARBA" id="ARBA00022801"/>
    </source>
</evidence>
<dbReference type="Pfam" id="PF07717">
    <property type="entry name" value="OB_NTP_bind"/>
    <property type="match status" value="1"/>
</dbReference>
<dbReference type="PANTHER" id="PTHR18934:SF145">
    <property type="entry name" value="ATP-DEPENDENT RNA HELICASE DHX57-RELATED"/>
    <property type="match status" value="1"/>
</dbReference>
<dbReference type="GO" id="GO:0003723">
    <property type="term" value="F:RNA binding"/>
    <property type="evidence" value="ECO:0007669"/>
    <property type="project" value="TreeGrafter"/>
</dbReference>
<dbReference type="GeneID" id="83215009"/>
<evidence type="ECO:0000256" key="9">
    <source>
        <dbReference type="ARBA" id="ARBA00022917"/>
    </source>
</evidence>
<keyword evidence="10" id="KW-0175">Coiled coil</keyword>
<dbReference type="Pfam" id="PF00271">
    <property type="entry name" value="Helicase_C"/>
    <property type="match status" value="1"/>
</dbReference>
<dbReference type="Gene3D" id="1.20.120.1080">
    <property type="match status" value="1"/>
</dbReference>
<dbReference type="GO" id="GO:0016787">
    <property type="term" value="F:hydrolase activity"/>
    <property type="evidence" value="ECO:0007669"/>
    <property type="project" value="UniProtKB-KW"/>
</dbReference>
<dbReference type="InterPro" id="IPR011545">
    <property type="entry name" value="DEAD/DEAH_box_helicase_dom"/>
</dbReference>
<evidence type="ECO:0000259" key="13">
    <source>
        <dbReference type="PROSITE" id="PS51192"/>
    </source>
</evidence>
<keyword evidence="3" id="KW-0963">Cytoplasm</keyword>
<dbReference type="Gene3D" id="3.40.50.300">
    <property type="entry name" value="P-loop containing nucleotide triphosphate hydrolases"/>
    <property type="match status" value="2"/>
</dbReference>
<evidence type="ECO:0000256" key="2">
    <source>
        <dbReference type="ARBA" id="ARBA00012552"/>
    </source>
</evidence>
<gene>
    <name evidence="15" type="ORF">O0I10_007601</name>
</gene>
<dbReference type="Pfam" id="PF21010">
    <property type="entry name" value="HA2_C"/>
    <property type="match status" value="1"/>
</dbReference>
<comment type="similarity">
    <text evidence="1">Belongs to the DEAD box helicase family. DEAH subfamily.</text>
</comment>
<dbReference type="InterPro" id="IPR007502">
    <property type="entry name" value="Helicase-assoc_dom"/>
</dbReference>
<dbReference type="CDD" id="cd18791">
    <property type="entry name" value="SF2_C_RHA"/>
    <property type="match status" value="1"/>
</dbReference>
<protein>
    <recommendedName>
        <fullName evidence="2">RNA helicase</fullName>
        <ecNumber evidence="2">3.6.4.13</ecNumber>
    </recommendedName>
</protein>
<dbReference type="SMART" id="SM00847">
    <property type="entry name" value="HA2"/>
    <property type="match status" value="1"/>
</dbReference>
<dbReference type="InterPro" id="IPR056890">
    <property type="entry name" value="UBA_DHX29-like"/>
</dbReference>
<dbReference type="EC" id="3.6.4.13" evidence="2"/>
<evidence type="ECO:0000259" key="14">
    <source>
        <dbReference type="PROSITE" id="PS51194"/>
    </source>
</evidence>
<reference evidence="15 16" key="1">
    <citation type="submission" date="2023-03" db="EMBL/GenBank/DDBJ databases">
        <title>Genome sequence of Lichtheimia ornata CBS 291.66.</title>
        <authorList>
            <person name="Mohabir J.T."/>
            <person name="Shea T.P."/>
            <person name="Kurbessoian T."/>
            <person name="Berby B."/>
            <person name="Fontaine J."/>
            <person name="Livny J."/>
            <person name="Gnirke A."/>
            <person name="Stajich J.E."/>
            <person name="Cuomo C.A."/>
        </authorList>
    </citation>
    <scope>NUCLEOTIDE SEQUENCE [LARGE SCALE GENOMIC DNA]</scope>
    <source>
        <strain evidence="15">CBS 291.66</strain>
    </source>
</reference>
<proteinExistence type="inferred from homology"/>
<keyword evidence="9" id="KW-0648">Protein biosynthesis</keyword>
<sequence length="1496" mass="169565">MPRKKKAASNRGFATVSTPKAISSQPTPPPPPVAVAAADNVVNIQPSQPEITKPHSPTSPATSVKKDDPDDNVTRLAKRFANVNDRKAETLLNELGSRGGGVNDDQGTAGMRSFALTADVEFDLLQVLKHQGKADTFGTAGQPSKKRIINNSLDYDRAIGHMDVVYRTLLKMGFHASDMMEAFGGTASSDINHLLDWLCVHVPYDRMPVGFFDKYFTEEGLSIRAELPEGEVQEVDKERRIVEEPKDVVALNRSNDDDEAIKEEDEEDVKAKILKAAQQYYEEEEEEDDQDINEKHATLRLELTQLEEQLPRSSGKKKKKFASAAAAAMDPADVQAIEKKIAHVRQSLQDIENDWDFDKRKAQEIFVSMQREALEALKEARERRKQQELEEKQQAAKEEKASAQQQQNDDPLDLGLGDENDDDEGGGLFGNMLDEEEAATVTPVESKEEKISWELVDLAKPGWIGRYPKEMLQEYCKQNTDYAKQVYTTTSLGGHRWRATVKLVSRQPFHEPRIVDIPGHLATNNTKDAEQLVAMAALFELDPASSIYRIMSTPFKDLWLQWVEEKNERELRPQLEESKKRMQLFVDLMDGTLNKNKEDNAPESTSDHQAAEMEEENKGSTKALRVDKKAMFARVKNSFAKRVRSKEYNDMKKKRSELPMASYREEVLRLVRDNQIVIVSGETGCGKSTQVPQFLAEELLQGNHGYGSVICTQPRRISAMSIAKRVSTEMGDYPRSIGTKNGMVGYQIRLESKVADENVLVFCTTGILLRRLESDPHLEGVTHVVVDEVHERTLDSDFLLIVLRRLCRIRHDLKVILMSATVEAHRFSEYFGGCPAISVPGRTFPVKVQYLEDVVEATGYTIEEDSHYAVRRERIHKAQGSVQVSGGHGTSHKVHFDWYDNDYDDDDPYDMTRLDGKLTVKDDDEQQDETPPKYSDQTRKMIKRMDESKINYDLILDLLDHICIRSQDDPNSQVPDTGAILVFLPGMPEIRRLYDMLAAHRVLGDSSQYILIALHSTLSSEHQERAFDVPPKGMRKIVLSTNIAETGVTISDVTVVIDTGMAKIVSYDQKRRITRLRQSFIAKANARQRRGRAGRVQEGLCFHLFTENKYLQMADYETPEILRLPLEELCLRIKVCELGSIQEFLGTALDAPSPQLVVNAIETLQEVQALSTDGMETLTALGAHLANLPVDVHIGKMILFGAIFRCLDPVLTIAAALSFKSPFMRPFGREVEADVARAKFRYADSDFWTIVKAYQAWRDQLQKLQGQGSGWRRKIRDFCGRHFLSEANLEMIEDMKRQYLELLLDIGFVKSNDIEDLQGYQVKRGGKMRWCSVPPVYNEHATSVPVVNAAIMAGLYPKMAERHGETFANNKHTAMRIHPSSMLFGRETSLSSDFLVYNTVVMNGEQIYMWEATTIEPVAVMLLASDMEIKHKQRIVILDDWIKFECFARSAALLKFLRMELTKWLTIKMKQPGLDLTNYSQEMMEVMVRTLESRLE</sequence>
<evidence type="ECO:0000256" key="5">
    <source>
        <dbReference type="ARBA" id="ARBA00022741"/>
    </source>
</evidence>
<feature type="region of interest" description="Disordered" evidence="12">
    <location>
        <begin position="918"/>
        <end position="937"/>
    </location>
</feature>
<dbReference type="SUPFAM" id="SSF52540">
    <property type="entry name" value="P-loop containing nucleoside triphosphate hydrolases"/>
    <property type="match status" value="1"/>
</dbReference>
<dbReference type="FunFam" id="1.20.120.1080:FF:000002">
    <property type="entry name" value="Putative ATP-dependent RNA helicase DHX36"/>
    <property type="match status" value="1"/>
</dbReference>
<keyword evidence="7" id="KW-0347">Helicase</keyword>
<feature type="region of interest" description="Disordered" evidence="12">
    <location>
        <begin position="382"/>
        <end position="430"/>
    </location>
</feature>
<dbReference type="CDD" id="cd17917">
    <property type="entry name" value="DEXHc_RHA-like"/>
    <property type="match status" value="1"/>
</dbReference>
<dbReference type="EMBL" id="JARTCD010000037">
    <property type="protein sequence ID" value="KAJ8656754.1"/>
    <property type="molecule type" value="Genomic_DNA"/>
</dbReference>
<dbReference type="GO" id="GO:0003743">
    <property type="term" value="F:translation initiation factor activity"/>
    <property type="evidence" value="ECO:0007669"/>
    <property type="project" value="UniProtKB-KW"/>
</dbReference>
<dbReference type="InterPro" id="IPR001650">
    <property type="entry name" value="Helicase_C-like"/>
</dbReference>